<organism evidence="2 3">
    <name type="scientific">Solanum pinnatisectum</name>
    <name type="common">tansyleaf nightshade</name>
    <dbReference type="NCBI Taxonomy" id="50273"/>
    <lineage>
        <taxon>Eukaryota</taxon>
        <taxon>Viridiplantae</taxon>
        <taxon>Streptophyta</taxon>
        <taxon>Embryophyta</taxon>
        <taxon>Tracheophyta</taxon>
        <taxon>Spermatophyta</taxon>
        <taxon>Magnoliopsida</taxon>
        <taxon>eudicotyledons</taxon>
        <taxon>Gunneridae</taxon>
        <taxon>Pentapetalae</taxon>
        <taxon>asterids</taxon>
        <taxon>lamiids</taxon>
        <taxon>Solanales</taxon>
        <taxon>Solanaceae</taxon>
        <taxon>Solanoideae</taxon>
        <taxon>Solaneae</taxon>
        <taxon>Solanum</taxon>
    </lineage>
</organism>
<dbReference type="InterPro" id="IPR005162">
    <property type="entry name" value="Retrotrans_gag_dom"/>
</dbReference>
<keyword evidence="3" id="KW-1185">Reference proteome</keyword>
<accession>A0AAV9KR84</accession>
<evidence type="ECO:0000313" key="2">
    <source>
        <dbReference type="EMBL" id="KAK4715927.1"/>
    </source>
</evidence>
<evidence type="ECO:0000313" key="3">
    <source>
        <dbReference type="Proteomes" id="UP001311915"/>
    </source>
</evidence>
<name>A0AAV9KR84_9SOLN</name>
<dbReference type="PANTHER" id="PTHR33223">
    <property type="entry name" value="CCHC-TYPE DOMAIN-CONTAINING PROTEIN"/>
    <property type="match status" value="1"/>
</dbReference>
<dbReference type="EMBL" id="JAWPEI010000009">
    <property type="protein sequence ID" value="KAK4715927.1"/>
    <property type="molecule type" value="Genomic_DNA"/>
</dbReference>
<feature type="domain" description="Retrotransposon gag" evidence="1">
    <location>
        <begin position="75"/>
        <end position="144"/>
    </location>
</feature>
<comment type="caution">
    <text evidence="2">The sequence shown here is derived from an EMBL/GenBank/DDBJ whole genome shotgun (WGS) entry which is preliminary data.</text>
</comment>
<dbReference type="AlphaFoldDB" id="A0AAV9KR84"/>
<proteinExistence type="predicted"/>
<reference evidence="2 3" key="1">
    <citation type="submission" date="2023-10" db="EMBL/GenBank/DDBJ databases">
        <title>Genome-Wide Identification Analysis in wild type Solanum Pinnatisectum Reveals Some Genes Defensing Phytophthora Infestans.</title>
        <authorList>
            <person name="Sun C."/>
        </authorList>
    </citation>
    <scope>NUCLEOTIDE SEQUENCE [LARGE SCALE GENOMIC DNA]</scope>
    <source>
        <strain evidence="2">LQN</strain>
        <tissue evidence="2">Leaf</tissue>
    </source>
</reference>
<dbReference type="Pfam" id="PF03732">
    <property type="entry name" value="Retrotrans_gag"/>
    <property type="match status" value="1"/>
</dbReference>
<dbReference type="Proteomes" id="UP001311915">
    <property type="component" value="Unassembled WGS sequence"/>
</dbReference>
<dbReference type="PANTHER" id="PTHR33223:SF8">
    <property type="entry name" value="OS04G0172440 PROTEIN"/>
    <property type="match status" value="1"/>
</dbReference>
<gene>
    <name evidence="2" type="ORF">R3W88_014265</name>
</gene>
<sequence>MKEKIKKAVKELHYIPKVDGLSYEDLCIHPNLDLPEGFKVPKFDTFGGTRNTLAHLRAYYDQLVGVGRNEALLMRLFSRSLSGEALEWFASQEIKQWYSWNVLAKDFVKRFAYNVEIIPDRYSLERIKWKPTESYREYAYRWRKEAAQI</sequence>
<evidence type="ECO:0000259" key="1">
    <source>
        <dbReference type="Pfam" id="PF03732"/>
    </source>
</evidence>
<protein>
    <recommendedName>
        <fullName evidence="1">Retrotransposon gag domain-containing protein</fullName>
    </recommendedName>
</protein>